<name>A0ACC7N3P6_9BURK</name>
<reference evidence="1 2" key="1">
    <citation type="journal article" date="2024" name="Chem. Sci.">
        <title>Discovery of megapolipeptins by genome mining of a Burkholderiales bacteria collection.</title>
        <authorList>
            <person name="Paulo B.S."/>
            <person name="Recchia M.J.J."/>
            <person name="Lee S."/>
            <person name="Fergusson C.H."/>
            <person name="Romanowski S.B."/>
            <person name="Hernandez A."/>
            <person name="Krull N."/>
            <person name="Liu D.Y."/>
            <person name="Cavanagh H."/>
            <person name="Bos A."/>
            <person name="Gray C.A."/>
            <person name="Murphy B.T."/>
            <person name="Linington R.G."/>
            <person name="Eustaquio A.S."/>
        </authorList>
    </citation>
    <scope>NUCLEOTIDE SEQUENCE [LARGE SCALE GENOMIC DNA]</scope>
    <source>
        <strain evidence="1 2">RL18-126-BIB-B</strain>
    </source>
</reference>
<comment type="caution">
    <text evidence="1">The sequence shown here is derived from an EMBL/GenBank/DDBJ whole genome shotgun (WGS) entry which is preliminary data.</text>
</comment>
<gene>
    <name evidence="1" type="ORF">PQR01_01510</name>
</gene>
<organism evidence="1 2">
    <name type="scientific">Paraburkholderia rhynchosiae</name>
    <dbReference type="NCBI Taxonomy" id="487049"/>
    <lineage>
        <taxon>Bacteria</taxon>
        <taxon>Pseudomonadati</taxon>
        <taxon>Pseudomonadota</taxon>
        <taxon>Betaproteobacteria</taxon>
        <taxon>Burkholderiales</taxon>
        <taxon>Burkholderiaceae</taxon>
        <taxon>Paraburkholderia</taxon>
    </lineage>
</organism>
<accession>A0ACC7N3P6</accession>
<protein>
    <submittedName>
        <fullName evidence="1">Uncharacterized protein</fullName>
    </submittedName>
</protein>
<proteinExistence type="predicted"/>
<dbReference type="Proteomes" id="UP001629235">
    <property type="component" value="Unassembled WGS sequence"/>
</dbReference>
<keyword evidence="2" id="KW-1185">Reference proteome</keyword>
<sequence>MQKINIEPTLSFQSNDAYNSLATPAMQKIVIEPTLSFQSNDAYNTLGAPLK</sequence>
<evidence type="ECO:0000313" key="2">
    <source>
        <dbReference type="Proteomes" id="UP001629235"/>
    </source>
</evidence>
<dbReference type="EMBL" id="JAQQDW010000002">
    <property type="protein sequence ID" value="MFM0102200.1"/>
    <property type="molecule type" value="Genomic_DNA"/>
</dbReference>
<evidence type="ECO:0000313" key="1">
    <source>
        <dbReference type="EMBL" id="MFM0102200.1"/>
    </source>
</evidence>